<dbReference type="AlphaFoldDB" id="A0A0E2CYD1"/>
<proteinExistence type="predicted"/>
<organism evidence="1 2">
    <name type="scientific">Leptospira interrogans str. UI 12758</name>
    <dbReference type="NCBI Taxonomy" id="1049938"/>
    <lineage>
        <taxon>Bacteria</taxon>
        <taxon>Pseudomonadati</taxon>
        <taxon>Spirochaetota</taxon>
        <taxon>Spirochaetia</taxon>
        <taxon>Leptospirales</taxon>
        <taxon>Leptospiraceae</taxon>
        <taxon>Leptospira</taxon>
    </lineage>
</organism>
<sequence>MSFWVNLCFYQYARPNKSITLVDILDIIGSCLSLSKEVISFYY</sequence>
<evidence type="ECO:0000313" key="2">
    <source>
        <dbReference type="Proteomes" id="UP000001340"/>
    </source>
</evidence>
<name>A0A0E2CYD1_LEPIR</name>
<protein>
    <submittedName>
        <fullName evidence="1">Uncharacterized protein</fullName>
    </submittedName>
</protein>
<dbReference type="EMBL" id="AHNR02000076">
    <property type="protein sequence ID" value="EKR52727.1"/>
    <property type="molecule type" value="Genomic_DNA"/>
</dbReference>
<gene>
    <name evidence="1" type="ORF">LEP1GSC105_1932</name>
</gene>
<dbReference type="RefSeq" id="WP_002080998.1">
    <property type="nucleotide sequence ID" value="NZ_AHNR02000076.1"/>
</dbReference>
<evidence type="ECO:0000313" key="1">
    <source>
        <dbReference type="EMBL" id="EKR52727.1"/>
    </source>
</evidence>
<reference evidence="1 2" key="1">
    <citation type="submission" date="2012-10" db="EMBL/GenBank/DDBJ databases">
        <authorList>
            <person name="Harkins D.M."/>
            <person name="Durkin A.S."/>
            <person name="Brinkac L.M."/>
            <person name="Haft D.H."/>
            <person name="Selengut J.D."/>
            <person name="Sanka R."/>
            <person name="DePew J."/>
            <person name="Purushe J."/>
            <person name="Chanthongthip A."/>
            <person name="Lattana O."/>
            <person name="Phetsouvanh R."/>
            <person name="Newton P.N."/>
            <person name="Vinetz J.M."/>
            <person name="Sutton G.G."/>
            <person name="Nierman W.C."/>
            <person name="Fouts D.E."/>
        </authorList>
    </citation>
    <scope>NUCLEOTIDE SEQUENCE [LARGE SCALE GENOMIC DNA]</scope>
    <source>
        <strain evidence="1 2">UI 12758</strain>
    </source>
</reference>
<comment type="caution">
    <text evidence="1">The sequence shown here is derived from an EMBL/GenBank/DDBJ whole genome shotgun (WGS) entry which is preliminary data.</text>
</comment>
<accession>A0A0E2CYD1</accession>
<dbReference type="Proteomes" id="UP000001340">
    <property type="component" value="Unassembled WGS sequence"/>
</dbReference>